<proteinExistence type="predicted"/>
<dbReference type="NCBIfam" id="NF041591">
    <property type="entry name" value="CxxC_VVA0879"/>
    <property type="match status" value="1"/>
</dbReference>
<protein>
    <submittedName>
        <fullName evidence="1">Uncharacterized protein</fullName>
    </submittedName>
</protein>
<name>A0A6M3LP67_9ZZZZ</name>
<gene>
    <name evidence="1" type="ORF">MM415B06712_0003</name>
</gene>
<dbReference type="InterPro" id="IPR048166">
    <property type="entry name" value="VVA0879-like"/>
</dbReference>
<evidence type="ECO:0000313" key="1">
    <source>
        <dbReference type="EMBL" id="QJA97086.1"/>
    </source>
</evidence>
<sequence>MDKKTATDKTKKAVQEIAGDELPLEYESIEEWRAEARELFGDDGMKWRFVCPSCGYVASIQDWKDAGASSGEAAFSCIGRHLDKCHDAFQKGQGPCNYAGGGLFRINPIKIKGMDIGPFQFSVGGAR</sequence>
<organism evidence="1">
    <name type="scientific">viral metagenome</name>
    <dbReference type="NCBI Taxonomy" id="1070528"/>
    <lineage>
        <taxon>unclassified sequences</taxon>
        <taxon>metagenomes</taxon>
        <taxon>organismal metagenomes</taxon>
    </lineage>
</organism>
<reference evidence="1" key="1">
    <citation type="submission" date="2020-03" db="EMBL/GenBank/DDBJ databases">
        <title>The deep terrestrial virosphere.</title>
        <authorList>
            <person name="Holmfeldt K."/>
            <person name="Nilsson E."/>
            <person name="Simone D."/>
            <person name="Lopez-Fernandez M."/>
            <person name="Wu X."/>
            <person name="de Brujin I."/>
            <person name="Lundin D."/>
            <person name="Andersson A."/>
            <person name="Bertilsson S."/>
            <person name="Dopson M."/>
        </authorList>
    </citation>
    <scope>NUCLEOTIDE SEQUENCE</scope>
    <source>
        <strain evidence="1">MM415B06712</strain>
    </source>
</reference>
<accession>A0A6M3LP67</accession>
<dbReference type="EMBL" id="MT143461">
    <property type="protein sequence ID" value="QJA97086.1"/>
    <property type="molecule type" value="Genomic_DNA"/>
</dbReference>
<dbReference type="AlphaFoldDB" id="A0A6M3LP67"/>